<dbReference type="Proteomes" id="UP000199435">
    <property type="component" value="Unassembled WGS sequence"/>
</dbReference>
<gene>
    <name evidence="1" type="ORF">GA0061102_1002243</name>
</gene>
<accession>A0A1C3UAB7</accession>
<dbReference type="AlphaFoldDB" id="A0A1C3UAB7"/>
<reference evidence="2" key="1">
    <citation type="submission" date="2016-08" db="EMBL/GenBank/DDBJ databases">
        <authorList>
            <person name="Varghese N."/>
            <person name="Submissions Spin"/>
        </authorList>
    </citation>
    <scope>NUCLEOTIDE SEQUENCE [LARGE SCALE GENOMIC DNA]</scope>
    <source>
        <strain evidence="2">HAMBI 2971</strain>
    </source>
</reference>
<organism evidence="1 2">
    <name type="scientific">Rhizobium miluonense</name>
    <dbReference type="NCBI Taxonomy" id="411945"/>
    <lineage>
        <taxon>Bacteria</taxon>
        <taxon>Pseudomonadati</taxon>
        <taxon>Pseudomonadota</taxon>
        <taxon>Alphaproteobacteria</taxon>
        <taxon>Hyphomicrobiales</taxon>
        <taxon>Rhizobiaceae</taxon>
        <taxon>Rhizobium/Agrobacterium group</taxon>
        <taxon>Rhizobium</taxon>
    </lineage>
</organism>
<evidence type="ECO:0000313" key="2">
    <source>
        <dbReference type="Proteomes" id="UP000199435"/>
    </source>
</evidence>
<dbReference type="EMBL" id="FMAH01000002">
    <property type="protein sequence ID" value="SCB12414.1"/>
    <property type="molecule type" value="Genomic_DNA"/>
</dbReference>
<name>A0A1C3UAB7_9HYPH</name>
<evidence type="ECO:0000313" key="1">
    <source>
        <dbReference type="EMBL" id="SCB12414.1"/>
    </source>
</evidence>
<proteinExistence type="predicted"/>
<dbReference type="STRING" id="411945.GA0061102_1002243"/>
<keyword evidence="2" id="KW-1185">Reference proteome</keyword>
<protein>
    <submittedName>
        <fullName evidence="1">Uncharacterized protein</fullName>
    </submittedName>
</protein>
<sequence>MTKTRIVTPRSARGKYAGSLTFIGLDVWRPFGRKGRVTMIVSLGWLNEIVKWLTVY</sequence>